<dbReference type="Proteomes" id="UP000242146">
    <property type="component" value="Unassembled WGS sequence"/>
</dbReference>
<reference evidence="2 3" key="1">
    <citation type="submission" date="2016-07" db="EMBL/GenBank/DDBJ databases">
        <title>Pervasive Adenine N6-methylation of Active Genes in Fungi.</title>
        <authorList>
            <consortium name="DOE Joint Genome Institute"/>
            <person name="Mondo S.J."/>
            <person name="Dannebaum R.O."/>
            <person name="Kuo R.C."/>
            <person name="Labutti K."/>
            <person name="Haridas S."/>
            <person name="Kuo A."/>
            <person name="Salamov A."/>
            <person name="Ahrendt S.R."/>
            <person name="Lipzen A."/>
            <person name="Sullivan W."/>
            <person name="Andreopoulos W.B."/>
            <person name="Clum A."/>
            <person name="Lindquist E."/>
            <person name="Daum C."/>
            <person name="Ramamoorthy G.K."/>
            <person name="Gryganskyi A."/>
            <person name="Culley D."/>
            <person name="Magnuson J.K."/>
            <person name="James T.Y."/>
            <person name="O'Malley M.A."/>
            <person name="Stajich J.E."/>
            <person name="Spatafora J.W."/>
            <person name="Visel A."/>
            <person name="Grigoriev I.V."/>
        </authorList>
    </citation>
    <scope>NUCLEOTIDE SEQUENCE [LARGE SCALE GENOMIC DNA]</scope>
    <source>
        <strain evidence="2 3">NRRL 3301</strain>
    </source>
</reference>
<dbReference type="AlphaFoldDB" id="A0A1X2GNT9"/>
<comment type="caution">
    <text evidence="2">The sequence shown here is derived from an EMBL/GenBank/DDBJ whole genome shotgun (WGS) entry which is preliminary data.</text>
</comment>
<organism evidence="2 3">
    <name type="scientific">Hesseltinella vesiculosa</name>
    <dbReference type="NCBI Taxonomy" id="101127"/>
    <lineage>
        <taxon>Eukaryota</taxon>
        <taxon>Fungi</taxon>
        <taxon>Fungi incertae sedis</taxon>
        <taxon>Mucoromycota</taxon>
        <taxon>Mucoromycotina</taxon>
        <taxon>Mucoromycetes</taxon>
        <taxon>Mucorales</taxon>
        <taxon>Cunninghamellaceae</taxon>
        <taxon>Hesseltinella</taxon>
    </lineage>
</organism>
<dbReference type="Pfam" id="PF16944">
    <property type="entry name" value="KCH"/>
    <property type="match status" value="1"/>
</dbReference>
<dbReference type="STRING" id="101127.A0A1X2GNT9"/>
<dbReference type="InterPro" id="IPR031606">
    <property type="entry name" value="Kch1/2"/>
</dbReference>
<dbReference type="EMBL" id="MCGT01000007">
    <property type="protein sequence ID" value="ORX58143.1"/>
    <property type="molecule type" value="Genomic_DNA"/>
</dbReference>
<dbReference type="GO" id="GO:0015079">
    <property type="term" value="F:potassium ion transmembrane transporter activity"/>
    <property type="evidence" value="ECO:0007669"/>
    <property type="project" value="InterPro"/>
</dbReference>
<accession>A0A1X2GNT9</accession>
<evidence type="ECO:0000313" key="3">
    <source>
        <dbReference type="Proteomes" id="UP000242146"/>
    </source>
</evidence>
<evidence type="ECO:0000313" key="2">
    <source>
        <dbReference type="EMBL" id="ORX58143.1"/>
    </source>
</evidence>
<proteinExistence type="predicted"/>
<keyword evidence="1" id="KW-0812">Transmembrane</keyword>
<dbReference type="PANTHER" id="PTHR36424:SF1">
    <property type="entry name" value="LOW AFFINITY K(+) TRANSPORTER 1-RELATED"/>
    <property type="match status" value="1"/>
</dbReference>
<keyword evidence="1" id="KW-0472">Membrane</keyword>
<gene>
    <name evidence="2" type="ORF">DM01DRAFT_1283916</name>
</gene>
<sequence length="370" mass="42891">GPKWKREYVQEHKFDYLDIDEFYDPSCVTKLCYASMYLALLKSVLVYLADLYSGGKTKRKMMLTMEFSDIAIPADVSKWVFLSAILVSYLLLFWDIRKARRIIESHDIPWAFTSVIASRYYSVRDYRYYCLFWKINSSRKSIDSVAFFIFFTLKGWKRLLLAEAPRQVINIVTLMVLIPKWIHQRNGSVTLDYSALGKTRIQQIMTGTMAFSVVVFAISFFLVCVASIMYIPLLCHIQGNLKEYCCHKVDKRISYLLRKQAMKRAKGEHIKTKKEEIEMKSFPKPTLPNLSPYSTMTSLSTSTFQTSYGNKRYSGSSYNSDQLALTSHAQPPSWTSYYDDSGYQSPIRGHNAYPPAYTYSTPPQITYSQY</sequence>
<name>A0A1X2GNT9_9FUNG</name>
<feature type="transmembrane region" description="Helical" evidence="1">
    <location>
        <begin position="31"/>
        <end position="50"/>
    </location>
</feature>
<keyword evidence="3" id="KW-1185">Reference proteome</keyword>
<feature type="non-terminal residue" evidence="2">
    <location>
        <position position="1"/>
    </location>
</feature>
<feature type="transmembrane region" description="Helical" evidence="1">
    <location>
        <begin position="208"/>
        <end position="231"/>
    </location>
</feature>
<protein>
    <submittedName>
        <fullName evidence="2">Uncharacterized protein</fullName>
    </submittedName>
</protein>
<keyword evidence="1" id="KW-1133">Transmembrane helix</keyword>
<evidence type="ECO:0000256" key="1">
    <source>
        <dbReference type="SAM" id="Phobius"/>
    </source>
</evidence>
<dbReference type="GO" id="GO:0005886">
    <property type="term" value="C:plasma membrane"/>
    <property type="evidence" value="ECO:0007669"/>
    <property type="project" value="InterPro"/>
</dbReference>
<feature type="transmembrane region" description="Helical" evidence="1">
    <location>
        <begin position="70"/>
        <end position="94"/>
    </location>
</feature>
<dbReference type="PANTHER" id="PTHR36424">
    <property type="entry name" value="PHEROMONE-REGULATED MEMBRANE PROTEIN 6"/>
    <property type="match status" value="1"/>
</dbReference>
<dbReference type="OrthoDB" id="2128042at2759"/>